<feature type="domain" description="PIN" evidence="9">
    <location>
        <begin position="3"/>
        <end position="119"/>
    </location>
</feature>
<comment type="caution">
    <text evidence="10">The sequence shown here is derived from an EMBL/GenBank/DDBJ whole genome shotgun (WGS) entry which is preliminary data.</text>
</comment>
<keyword evidence="3 8" id="KW-0540">Nuclease</keyword>
<dbReference type="EC" id="3.1.-.-" evidence="8"/>
<organism evidence="10 11">
    <name type="scientific">Brevundimonas vesicularis</name>
    <name type="common">Pseudomonas vesicularis</name>
    <dbReference type="NCBI Taxonomy" id="41276"/>
    <lineage>
        <taxon>Bacteria</taxon>
        <taxon>Pseudomonadati</taxon>
        <taxon>Pseudomonadota</taxon>
        <taxon>Alphaproteobacteria</taxon>
        <taxon>Caulobacterales</taxon>
        <taxon>Caulobacteraceae</taxon>
        <taxon>Brevundimonas</taxon>
    </lineage>
</organism>
<dbReference type="GO" id="GO:0000287">
    <property type="term" value="F:magnesium ion binding"/>
    <property type="evidence" value="ECO:0007669"/>
    <property type="project" value="UniProtKB-UniRule"/>
</dbReference>
<evidence type="ECO:0000256" key="2">
    <source>
        <dbReference type="ARBA" id="ARBA00022649"/>
    </source>
</evidence>
<dbReference type="PANTHER" id="PTHR33653:SF1">
    <property type="entry name" value="RIBONUCLEASE VAPC2"/>
    <property type="match status" value="1"/>
</dbReference>
<keyword evidence="6 8" id="KW-0460">Magnesium</keyword>
<feature type="binding site" evidence="8">
    <location>
        <position position="6"/>
    </location>
    <ligand>
        <name>Mg(2+)</name>
        <dbReference type="ChEBI" id="CHEBI:18420"/>
    </ligand>
</feature>
<keyword evidence="8" id="KW-0800">Toxin</keyword>
<evidence type="ECO:0000259" key="9">
    <source>
        <dbReference type="Pfam" id="PF01850"/>
    </source>
</evidence>
<dbReference type="GO" id="GO:0090729">
    <property type="term" value="F:toxin activity"/>
    <property type="evidence" value="ECO:0007669"/>
    <property type="project" value="UniProtKB-KW"/>
</dbReference>
<evidence type="ECO:0000256" key="3">
    <source>
        <dbReference type="ARBA" id="ARBA00022722"/>
    </source>
</evidence>
<evidence type="ECO:0000256" key="8">
    <source>
        <dbReference type="HAMAP-Rule" id="MF_00265"/>
    </source>
</evidence>
<feature type="binding site" evidence="8">
    <location>
        <position position="101"/>
    </location>
    <ligand>
        <name>Mg(2+)</name>
        <dbReference type="ChEBI" id="CHEBI:18420"/>
    </ligand>
</feature>
<dbReference type="HAMAP" id="MF_00265">
    <property type="entry name" value="VapC_Nob1"/>
    <property type="match status" value="1"/>
</dbReference>
<dbReference type="Proteomes" id="UP000556201">
    <property type="component" value="Unassembled WGS sequence"/>
</dbReference>
<evidence type="ECO:0000256" key="6">
    <source>
        <dbReference type="ARBA" id="ARBA00022842"/>
    </source>
</evidence>
<dbReference type="AlphaFoldDB" id="A0A7W9FVW4"/>
<dbReference type="SUPFAM" id="SSF88723">
    <property type="entry name" value="PIN domain-like"/>
    <property type="match status" value="1"/>
</dbReference>
<dbReference type="InterPro" id="IPR050556">
    <property type="entry name" value="Type_II_TA_system_RNase"/>
</dbReference>
<proteinExistence type="inferred from homology"/>
<dbReference type="PANTHER" id="PTHR33653">
    <property type="entry name" value="RIBONUCLEASE VAPC2"/>
    <property type="match status" value="1"/>
</dbReference>
<gene>
    <name evidence="8" type="primary">vapC</name>
    <name evidence="10" type="ORF">HNP47_002566</name>
</gene>
<name>A0A7W9FVW4_BREVE</name>
<reference evidence="10 11" key="1">
    <citation type="submission" date="2020-08" db="EMBL/GenBank/DDBJ databases">
        <title>Functional genomics of gut bacteria from endangered species of beetles.</title>
        <authorList>
            <person name="Carlos-Shanley C."/>
        </authorList>
    </citation>
    <scope>NUCLEOTIDE SEQUENCE [LARGE SCALE GENOMIC DNA]</scope>
    <source>
        <strain evidence="10 11">S00192</strain>
    </source>
</reference>
<evidence type="ECO:0000256" key="4">
    <source>
        <dbReference type="ARBA" id="ARBA00022723"/>
    </source>
</evidence>
<keyword evidence="2 8" id="KW-1277">Toxin-antitoxin system</keyword>
<dbReference type="RefSeq" id="WP_035305778.1">
    <property type="nucleotide sequence ID" value="NZ_JACHLJ010000003.1"/>
</dbReference>
<keyword evidence="4 8" id="KW-0479">Metal-binding</keyword>
<keyword evidence="5 8" id="KW-0378">Hydrolase</keyword>
<comment type="similarity">
    <text evidence="7 8">Belongs to the PINc/VapC protein family.</text>
</comment>
<dbReference type="GO" id="GO:0004540">
    <property type="term" value="F:RNA nuclease activity"/>
    <property type="evidence" value="ECO:0007669"/>
    <property type="project" value="InterPro"/>
</dbReference>
<dbReference type="InterPro" id="IPR029060">
    <property type="entry name" value="PIN-like_dom_sf"/>
</dbReference>
<dbReference type="EMBL" id="JACHLJ010000003">
    <property type="protein sequence ID" value="MBB5772550.1"/>
    <property type="molecule type" value="Genomic_DNA"/>
</dbReference>
<dbReference type="Pfam" id="PF01850">
    <property type="entry name" value="PIN"/>
    <property type="match status" value="1"/>
</dbReference>
<accession>A0A7W9FVW4</accession>
<comment type="function">
    <text evidence="8">Toxic component of a toxin-antitoxin (TA) system. An RNase.</text>
</comment>
<evidence type="ECO:0000256" key="1">
    <source>
        <dbReference type="ARBA" id="ARBA00001946"/>
    </source>
</evidence>
<evidence type="ECO:0000256" key="7">
    <source>
        <dbReference type="ARBA" id="ARBA00038093"/>
    </source>
</evidence>
<evidence type="ECO:0000313" key="11">
    <source>
        <dbReference type="Proteomes" id="UP000556201"/>
    </source>
</evidence>
<dbReference type="GO" id="GO:0016787">
    <property type="term" value="F:hydrolase activity"/>
    <property type="evidence" value="ECO:0007669"/>
    <property type="project" value="UniProtKB-KW"/>
</dbReference>
<dbReference type="InterPro" id="IPR022907">
    <property type="entry name" value="VapC_family"/>
</dbReference>
<dbReference type="CDD" id="cd18746">
    <property type="entry name" value="PIN_VapC4-5_FitB-like"/>
    <property type="match status" value="1"/>
</dbReference>
<dbReference type="Gene3D" id="3.40.50.1010">
    <property type="entry name" value="5'-nuclease"/>
    <property type="match status" value="1"/>
</dbReference>
<comment type="cofactor">
    <cofactor evidence="1 8">
        <name>Mg(2+)</name>
        <dbReference type="ChEBI" id="CHEBI:18420"/>
    </cofactor>
</comment>
<sequence>MIYLLDTNVVSQSSKPKPSANILAWLRSVDDHELCISAMTVRELRYGAERATAADHPAAAAITQGVDAVIAAYAGRILPIDEAVAAVWGRMLAERDGDEEDTALAATALVHGLTLVTANIKDVTGRGVPLLNPSRSPPKATPV</sequence>
<evidence type="ECO:0000313" key="10">
    <source>
        <dbReference type="EMBL" id="MBB5772550.1"/>
    </source>
</evidence>
<dbReference type="InterPro" id="IPR002716">
    <property type="entry name" value="PIN_dom"/>
</dbReference>
<evidence type="ECO:0000256" key="5">
    <source>
        <dbReference type="ARBA" id="ARBA00022801"/>
    </source>
</evidence>
<protein>
    <recommendedName>
        <fullName evidence="8">Ribonuclease VapC</fullName>
        <shortName evidence="8">RNase VapC</shortName>
        <ecNumber evidence="8">3.1.-.-</ecNumber>
    </recommendedName>
    <alternativeName>
        <fullName evidence="8">Toxin VapC</fullName>
    </alternativeName>
</protein>